<dbReference type="Proteomes" id="UP000541444">
    <property type="component" value="Unassembled WGS sequence"/>
</dbReference>
<protein>
    <submittedName>
        <fullName evidence="1">Uncharacterized protein</fullName>
    </submittedName>
</protein>
<dbReference type="AlphaFoldDB" id="A0A7J7MEB6"/>
<accession>A0A7J7MEB6</accession>
<evidence type="ECO:0000313" key="1">
    <source>
        <dbReference type="EMBL" id="KAF6153253.1"/>
    </source>
</evidence>
<gene>
    <name evidence="1" type="ORF">GIB67_018904</name>
</gene>
<proteinExistence type="predicted"/>
<dbReference type="EMBL" id="JACGCM010001568">
    <property type="protein sequence ID" value="KAF6153253.1"/>
    <property type="molecule type" value="Genomic_DNA"/>
</dbReference>
<evidence type="ECO:0000313" key="2">
    <source>
        <dbReference type="Proteomes" id="UP000541444"/>
    </source>
</evidence>
<dbReference type="OrthoDB" id="6513042at2759"/>
<organism evidence="1 2">
    <name type="scientific">Kingdonia uniflora</name>
    <dbReference type="NCBI Taxonomy" id="39325"/>
    <lineage>
        <taxon>Eukaryota</taxon>
        <taxon>Viridiplantae</taxon>
        <taxon>Streptophyta</taxon>
        <taxon>Embryophyta</taxon>
        <taxon>Tracheophyta</taxon>
        <taxon>Spermatophyta</taxon>
        <taxon>Magnoliopsida</taxon>
        <taxon>Ranunculales</taxon>
        <taxon>Circaeasteraceae</taxon>
        <taxon>Kingdonia</taxon>
    </lineage>
</organism>
<sequence>MWAPSLISSLEDSSLHSSLRQPAFDLIHTIIVSGATALIISMLKFHKHPSVDSTMSAYLEDDEEYLTLSEDVPTGSDDGRDGKESKNSIKASTMCIPLIKVFKRSDSFQVYRPICHSNGAWRAVKAVDMGTKNG</sequence>
<reference evidence="1 2" key="1">
    <citation type="journal article" date="2020" name="IScience">
        <title>Genome Sequencing of the Endangered Kingdonia uniflora (Circaeasteraceae, Ranunculales) Reveals Potential Mechanisms of Evolutionary Specialization.</title>
        <authorList>
            <person name="Sun Y."/>
            <person name="Deng T."/>
            <person name="Zhang A."/>
            <person name="Moore M.J."/>
            <person name="Landis J.B."/>
            <person name="Lin N."/>
            <person name="Zhang H."/>
            <person name="Zhang X."/>
            <person name="Huang J."/>
            <person name="Zhang X."/>
            <person name="Sun H."/>
            <person name="Wang H."/>
        </authorList>
    </citation>
    <scope>NUCLEOTIDE SEQUENCE [LARGE SCALE GENOMIC DNA]</scope>
    <source>
        <strain evidence="1">TB1705</strain>
        <tissue evidence="1">Leaf</tissue>
    </source>
</reference>
<comment type="caution">
    <text evidence="1">The sequence shown here is derived from an EMBL/GenBank/DDBJ whole genome shotgun (WGS) entry which is preliminary data.</text>
</comment>
<keyword evidence="2" id="KW-1185">Reference proteome</keyword>
<name>A0A7J7MEB6_9MAGN</name>